<feature type="compositionally biased region" description="Acidic residues" evidence="7">
    <location>
        <begin position="282"/>
        <end position="296"/>
    </location>
</feature>
<dbReference type="Proteomes" id="UP000325313">
    <property type="component" value="Unassembled WGS sequence"/>
</dbReference>
<proteinExistence type="inferred from homology"/>
<evidence type="ECO:0000256" key="7">
    <source>
        <dbReference type="SAM" id="MobiDB-lite"/>
    </source>
</evidence>
<evidence type="ECO:0000313" key="9">
    <source>
        <dbReference type="EMBL" id="KAA1085236.1"/>
    </source>
</evidence>
<dbReference type="AlphaFoldDB" id="A0A5B0N953"/>
<gene>
    <name evidence="9" type="ORF">PGTUg99_011958</name>
</gene>
<dbReference type="GO" id="GO:0003677">
    <property type="term" value="F:DNA binding"/>
    <property type="evidence" value="ECO:0007669"/>
    <property type="project" value="TreeGrafter"/>
</dbReference>
<evidence type="ECO:0000259" key="8">
    <source>
        <dbReference type="Pfam" id="PF07962"/>
    </source>
</evidence>
<dbReference type="Pfam" id="PF07962">
    <property type="entry name" value="Swi3"/>
    <property type="match status" value="1"/>
</dbReference>
<organism evidence="9 10">
    <name type="scientific">Puccinia graminis f. sp. tritici</name>
    <dbReference type="NCBI Taxonomy" id="56615"/>
    <lineage>
        <taxon>Eukaryota</taxon>
        <taxon>Fungi</taxon>
        <taxon>Dikarya</taxon>
        <taxon>Basidiomycota</taxon>
        <taxon>Pucciniomycotina</taxon>
        <taxon>Pucciniomycetes</taxon>
        <taxon>Pucciniales</taxon>
        <taxon>Pucciniaceae</taxon>
        <taxon>Puccinia</taxon>
    </lineage>
</organism>
<feature type="region of interest" description="Disordered" evidence="7">
    <location>
        <begin position="170"/>
        <end position="338"/>
    </location>
</feature>
<feature type="compositionally biased region" description="Basic and acidic residues" evidence="7">
    <location>
        <begin position="325"/>
        <end position="338"/>
    </location>
</feature>
<dbReference type="GO" id="GO:0006974">
    <property type="term" value="P:DNA damage response"/>
    <property type="evidence" value="ECO:0007669"/>
    <property type="project" value="UniProtKB-KW"/>
</dbReference>
<dbReference type="GO" id="GO:0000076">
    <property type="term" value="P:DNA replication checkpoint signaling"/>
    <property type="evidence" value="ECO:0007669"/>
    <property type="project" value="UniProtKB-UniRule"/>
</dbReference>
<sequence>MDGQEDSVPTSRRQQPRFLGDDAMDEETATNLPESLDRFFAGLEGEDQDEALPEMLDHAAIEASLAAKKVEALDPFALVSGEQAVKKKTARRPTVKLDEDRLLDPKLGIPHLISLSKNFKPSGKGNEKEDLKRLLKLYRLWTHSMYPKGSFKDTIETIGKLCHKRKMRNAMRGWREESTGGTKPAKKKAKLDGSTEVETGLEDEAARGTEQPRPLDAAGASGGSLGTEPEMVSRVPDGMPLFRPAEEEEDEFFPGDDQLCGFLDTIDSAAKPPVEESPVIEQEQEQEEEDEFAEEEALLREADLADASLQKSSSLPMAGSGPSAPREEPGHDWDDLYQ</sequence>
<comment type="function">
    <text evidence="6">Plays an important role in the control of DNA replication and the maintenance of replication fork stability.</text>
</comment>
<dbReference type="InterPro" id="IPR040038">
    <property type="entry name" value="TIPIN/Csm3/Swi3"/>
</dbReference>
<evidence type="ECO:0000256" key="5">
    <source>
        <dbReference type="ARBA" id="ARBA00023306"/>
    </source>
</evidence>
<comment type="subcellular location">
    <subcellularLocation>
        <location evidence="1 6">Nucleus</location>
    </subcellularLocation>
</comment>
<dbReference type="GO" id="GO:0031297">
    <property type="term" value="P:replication fork processing"/>
    <property type="evidence" value="ECO:0007669"/>
    <property type="project" value="UniProtKB-UniRule"/>
</dbReference>
<keyword evidence="3 6" id="KW-0227">DNA damage</keyword>
<comment type="caution">
    <text evidence="9">The sequence shown here is derived from an EMBL/GenBank/DDBJ whole genome shotgun (WGS) entry which is preliminary data.</text>
</comment>
<evidence type="ECO:0000256" key="3">
    <source>
        <dbReference type="ARBA" id="ARBA00022763"/>
    </source>
</evidence>
<evidence type="ECO:0000313" key="10">
    <source>
        <dbReference type="Proteomes" id="UP000325313"/>
    </source>
</evidence>
<dbReference type="InterPro" id="IPR012923">
    <property type="entry name" value="Csm3"/>
</dbReference>
<evidence type="ECO:0000256" key="2">
    <source>
        <dbReference type="ARBA" id="ARBA00006075"/>
    </source>
</evidence>
<dbReference type="GO" id="GO:0031298">
    <property type="term" value="C:replication fork protection complex"/>
    <property type="evidence" value="ECO:0007669"/>
    <property type="project" value="TreeGrafter"/>
</dbReference>
<dbReference type="PANTHER" id="PTHR13220">
    <property type="entry name" value="TIMELESS INTERACTING-RELATED"/>
    <property type="match status" value="1"/>
</dbReference>
<comment type="similarity">
    <text evidence="2 6">Belongs to the CSM3 family.</text>
</comment>
<reference evidence="9 10" key="1">
    <citation type="submission" date="2019-05" db="EMBL/GenBank/DDBJ databases">
        <title>Emergence of the Ug99 lineage of the wheat stem rust pathogen through somatic hybridization.</title>
        <authorList>
            <person name="Li F."/>
            <person name="Upadhyaya N.M."/>
            <person name="Sperschneider J."/>
            <person name="Matny O."/>
            <person name="Nguyen-Phuc H."/>
            <person name="Mago R."/>
            <person name="Raley C."/>
            <person name="Miller M.E."/>
            <person name="Silverstein K.A.T."/>
            <person name="Henningsen E."/>
            <person name="Hirsch C.D."/>
            <person name="Visser B."/>
            <person name="Pretorius Z.A."/>
            <person name="Steffenson B.J."/>
            <person name="Schwessinger B."/>
            <person name="Dodds P.N."/>
            <person name="Figueroa M."/>
        </authorList>
    </citation>
    <scope>NUCLEOTIDE SEQUENCE [LARGE SCALE GENOMIC DNA]</scope>
    <source>
        <strain evidence="9 10">Ug99</strain>
    </source>
</reference>
<evidence type="ECO:0000256" key="1">
    <source>
        <dbReference type="ARBA" id="ARBA00004123"/>
    </source>
</evidence>
<keyword evidence="5 6" id="KW-0131">Cell cycle</keyword>
<keyword evidence="4 6" id="KW-0539">Nucleus</keyword>
<evidence type="ECO:0000256" key="4">
    <source>
        <dbReference type="ARBA" id="ARBA00023242"/>
    </source>
</evidence>
<name>A0A5B0N953_PUCGR</name>
<evidence type="ECO:0000256" key="6">
    <source>
        <dbReference type="RuleBase" id="RU366049"/>
    </source>
</evidence>
<feature type="domain" description="Chromosome segregation in meiosis protein 3" evidence="8">
    <location>
        <begin position="96"/>
        <end position="178"/>
    </location>
</feature>
<accession>A0A5B0N953</accession>
<dbReference type="EMBL" id="VDEP01000415">
    <property type="protein sequence ID" value="KAA1085236.1"/>
    <property type="molecule type" value="Genomic_DNA"/>
</dbReference>
<feature type="region of interest" description="Disordered" evidence="7">
    <location>
        <begin position="1"/>
        <end position="31"/>
    </location>
</feature>
<dbReference type="PANTHER" id="PTHR13220:SF11">
    <property type="entry name" value="TIMELESS-INTERACTING PROTEIN"/>
    <property type="match status" value="1"/>
</dbReference>
<protein>
    <recommendedName>
        <fullName evidence="6">Chromosome segregation in meiosis protein</fullName>
    </recommendedName>
</protein>
<dbReference type="GO" id="GO:0043111">
    <property type="term" value="P:replication fork arrest"/>
    <property type="evidence" value="ECO:0007669"/>
    <property type="project" value="TreeGrafter"/>
</dbReference>